<keyword evidence="3" id="KW-1185">Reference proteome</keyword>
<evidence type="ECO:0000256" key="1">
    <source>
        <dbReference type="SAM" id="MobiDB-lite"/>
    </source>
</evidence>
<dbReference type="AlphaFoldDB" id="A0A9Q1K4T5"/>
<protein>
    <submittedName>
        <fullName evidence="2">Uncharacterized protein</fullName>
    </submittedName>
</protein>
<evidence type="ECO:0000313" key="3">
    <source>
        <dbReference type="Proteomes" id="UP001153076"/>
    </source>
</evidence>
<dbReference type="Proteomes" id="UP001153076">
    <property type="component" value="Unassembled WGS sequence"/>
</dbReference>
<organism evidence="2 3">
    <name type="scientific">Carnegiea gigantea</name>
    <dbReference type="NCBI Taxonomy" id="171969"/>
    <lineage>
        <taxon>Eukaryota</taxon>
        <taxon>Viridiplantae</taxon>
        <taxon>Streptophyta</taxon>
        <taxon>Embryophyta</taxon>
        <taxon>Tracheophyta</taxon>
        <taxon>Spermatophyta</taxon>
        <taxon>Magnoliopsida</taxon>
        <taxon>eudicotyledons</taxon>
        <taxon>Gunneridae</taxon>
        <taxon>Pentapetalae</taxon>
        <taxon>Caryophyllales</taxon>
        <taxon>Cactineae</taxon>
        <taxon>Cactaceae</taxon>
        <taxon>Cactoideae</taxon>
        <taxon>Echinocereeae</taxon>
        <taxon>Carnegiea</taxon>
    </lineage>
</organism>
<comment type="caution">
    <text evidence="2">The sequence shown here is derived from an EMBL/GenBank/DDBJ whole genome shotgun (WGS) entry which is preliminary data.</text>
</comment>
<name>A0A9Q1K4T5_9CARY</name>
<reference evidence="2" key="1">
    <citation type="submission" date="2022-04" db="EMBL/GenBank/DDBJ databases">
        <title>Carnegiea gigantea Genome sequencing and assembly v2.</title>
        <authorList>
            <person name="Copetti D."/>
            <person name="Sanderson M.J."/>
            <person name="Burquez A."/>
            <person name="Wojciechowski M.F."/>
        </authorList>
    </citation>
    <scope>NUCLEOTIDE SEQUENCE</scope>
    <source>
        <strain evidence="2">SGP5-SGP5p</strain>
        <tissue evidence="2">Aerial part</tissue>
    </source>
</reference>
<accession>A0A9Q1K4T5</accession>
<evidence type="ECO:0000313" key="2">
    <source>
        <dbReference type="EMBL" id="KAJ8436657.1"/>
    </source>
</evidence>
<feature type="region of interest" description="Disordered" evidence="1">
    <location>
        <begin position="1"/>
        <end position="60"/>
    </location>
</feature>
<proteinExistence type="predicted"/>
<feature type="compositionally biased region" description="Basic and acidic residues" evidence="1">
    <location>
        <begin position="15"/>
        <end position="25"/>
    </location>
</feature>
<dbReference type="EMBL" id="JAKOGI010000336">
    <property type="protein sequence ID" value="KAJ8436657.1"/>
    <property type="molecule type" value="Genomic_DNA"/>
</dbReference>
<sequence length="160" mass="18245">MSLPPSMTRKHPHHEKYVVDQEPLEKTAYTGDPHEEAKPCLQLRPSKKKRHRNSTPQTSIKEIDEELSNLCWNAPSNPHRPGSTLVFMWDRLNVITNLLAWASLVLHNYGAYGQSFCDGSPCPDDMPGTNSSRLLEVLPTQLAIQGRSWQEEESREDLEQ</sequence>
<gene>
    <name evidence="2" type="ORF">Cgig2_003036</name>
</gene>